<reference evidence="1 2" key="1">
    <citation type="journal article" date="2016" name="Genome Announc.">
        <title>Draft Genome Sequence of the Thermotolerant Cyanobacterium Desertifilum sp. IPPAS B-1220.</title>
        <authorList>
            <person name="Mironov K.S."/>
            <person name="Sinetova M.A."/>
            <person name="Bolatkhan K."/>
            <person name="Zayadan B.K."/>
            <person name="Ustinova V.V."/>
            <person name="Kupriyanova E.V."/>
            <person name="Skrypnik A.N."/>
            <person name="Gogoleva N.E."/>
            <person name="Gogolev Y.V."/>
            <person name="Los D.A."/>
        </authorList>
    </citation>
    <scope>NUCLEOTIDE SEQUENCE [LARGE SCALE GENOMIC DNA]</scope>
    <source>
        <strain evidence="1 2">IPPAS B-1220</strain>
    </source>
</reference>
<protein>
    <submittedName>
        <fullName evidence="1">Calx-beta domain-containing protein</fullName>
    </submittedName>
</protein>
<evidence type="ECO:0000313" key="1">
    <source>
        <dbReference type="EMBL" id="XPM67381.1"/>
    </source>
</evidence>
<sequence>MTEGDTGTRNAVFTVSLTPGDLPVTVNYTTVAGTATAGTDFTPVTGSLTFAPGETEKQVTVQVIGDTVPEVNETFFLQLSNASGAAISQ</sequence>
<accession>A0ACD5H665</accession>
<organism evidence="1 2">
    <name type="scientific">Desertifilum tharense IPPAS B-1220</name>
    <dbReference type="NCBI Taxonomy" id="1781255"/>
    <lineage>
        <taxon>Bacteria</taxon>
        <taxon>Bacillati</taxon>
        <taxon>Cyanobacteriota</taxon>
        <taxon>Cyanophyceae</taxon>
        <taxon>Desertifilales</taxon>
        <taxon>Desertifilaceae</taxon>
        <taxon>Desertifilum</taxon>
    </lineage>
</organism>
<name>A0ACD5H665_9CYAN</name>
<dbReference type="EMBL" id="CP182909">
    <property type="protein sequence ID" value="XPM67381.1"/>
    <property type="molecule type" value="Genomic_DNA"/>
</dbReference>
<proteinExistence type="predicted"/>
<gene>
    <name evidence="1" type="ORF">BH720_035115</name>
</gene>
<evidence type="ECO:0000313" key="2">
    <source>
        <dbReference type="Proteomes" id="UP000095472"/>
    </source>
</evidence>
<keyword evidence="2" id="KW-1185">Reference proteome</keyword>
<dbReference type="Proteomes" id="UP000095472">
    <property type="component" value="Chromosome"/>
</dbReference>